<proteinExistence type="predicted"/>
<dbReference type="OrthoDB" id="8759857at2"/>
<evidence type="ECO:0000313" key="5">
    <source>
        <dbReference type="Proteomes" id="UP000437862"/>
    </source>
</evidence>
<dbReference type="NCBIfam" id="TIGR04359">
    <property type="entry name" value="TrbK_RP4"/>
    <property type="match status" value="1"/>
</dbReference>
<dbReference type="InterPro" id="IPR027584">
    <property type="entry name" value="TrbK_RP4"/>
</dbReference>
<keyword evidence="1" id="KW-0732">Signal</keyword>
<dbReference type="Proteomes" id="UP000437862">
    <property type="component" value="Chromosome"/>
</dbReference>
<evidence type="ECO:0000313" key="3">
    <source>
        <dbReference type="EMBL" id="TWI43733.1"/>
    </source>
</evidence>
<feature type="signal peptide" evidence="1">
    <location>
        <begin position="1"/>
        <end position="17"/>
    </location>
</feature>
<evidence type="ECO:0000256" key="1">
    <source>
        <dbReference type="SAM" id="SignalP"/>
    </source>
</evidence>
<dbReference type="Proteomes" id="UP000315112">
    <property type="component" value="Unassembled WGS sequence"/>
</dbReference>
<reference evidence="3 4" key="1">
    <citation type="journal article" date="2015" name="Stand. Genomic Sci.">
        <title>Genomic Encyclopedia of Bacterial and Archaeal Type Strains, Phase III: the genomes of soil and plant-associated and newly described type strains.</title>
        <authorList>
            <person name="Whitman W.B."/>
            <person name="Woyke T."/>
            <person name="Klenk H.P."/>
            <person name="Zhou Y."/>
            <person name="Lilburn T.G."/>
            <person name="Beck B.J."/>
            <person name="De Vos P."/>
            <person name="Vandamme P."/>
            <person name="Eisen J.A."/>
            <person name="Garrity G."/>
            <person name="Hugenholtz P."/>
            <person name="Kyrpides N.C."/>
        </authorList>
    </citation>
    <scope>NUCLEOTIDE SEQUENCE [LARGE SCALE GENOMIC DNA]</scope>
    <source>
        <strain evidence="3 4">CGMCC 1.10685</strain>
    </source>
</reference>
<sequence>MHALNLVALVATAALLAACGNKVDPQLVADQMTLSDATCAPAEIDKIVDADVRRAFVGRCERRNQFQQGTPAR</sequence>
<dbReference type="AlphaFoldDB" id="A0A562PHC0"/>
<dbReference type="EMBL" id="VLKW01000011">
    <property type="protein sequence ID" value="TWI43733.1"/>
    <property type="molecule type" value="Genomic_DNA"/>
</dbReference>
<reference evidence="2 5" key="3">
    <citation type="submission" date="2019-12" db="EMBL/GenBank/DDBJ databases">
        <title>Draft Genome Sequences of Six Type Strains of the Genus Massilia.</title>
        <authorList>
            <person name="Miess H."/>
            <person name="Frediansyah A."/>
            <person name="Goeker M."/>
            <person name="Gross H."/>
        </authorList>
    </citation>
    <scope>NUCLEOTIDE SEQUENCE [LARGE SCALE GENOMIC DNA]</scope>
    <source>
        <strain evidence="2 5">DSM 26639</strain>
    </source>
</reference>
<accession>A0A562PHC0</accession>
<name>A0A562PHC0_9BURK</name>
<evidence type="ECO:0000313" key="4">
    <source>
        <dbReference type="Proteomes" id="UP000315112"/>
    </source>
</evidence>
<feature type="chain" id="PRO_5044617722" evidence="1">
    <location>
        <begin position="18"/>
        <end position="73"/>
    </location>
</feature>
<evidence type="ECO:0000313" key="2">
    <source>
        <dbReference type="EMBL" id="QGZ42580.1"/>
    </source>
</evidence>
<protein>
    <submittedName>
        <fullName evidence="3">Entry exclusion lipoprotein TrbK</fullName>
    </submittedName>
</protein>
<keyword evidence="3" id="KW-0449">Lipoprotein</keyword>
<dbReference type="RefSeq" id="WP_145879988.1">
    <property type="nucleotide sequence ID" value="NZ_CP046904.1"/>
</dbReference>
<dbReference type="EMBL" id="CP046904">
    <property type="protein sequence ID" value="QGZ42580.1"/>
    <property type="molecule type" value="Genomic_DNA"/>
</dbReference>
<gene>
    <name evidence="2" type="primary">trbK</name>
    <name evidence="2" type="ORF">GO485_28460</name>
    <name evidence="3" type="ORF">IP92_04786</name>
</gene>
<keyword evidence="5" id="KW-1185">Reference proteome</keyword>
<reference evidence="3" key="2">
    <citation type="submission" date="2019-07" db="EMBL/GenBank/DDBJ databases">
        <authorList>
            <person name="Whitman W."/>
            <person name="Huntemann M."/>
            <person name="Clum A."/>
            <person name="Pillay M."/>
            <person name="Palaniappan K."/>
            <person name="Varghese N."/>
            <person name="Mikhailova N."/>
            <person name="Stamatis D."/>
            <person name="Reddy T."/>
            <person name="Daum C."/>
            <person name="Shapiro N."/>
            <person name="Ivanova N."/>
            <person name="Kyrpides N."/>
            <person name="Woyke T."/>
        </authorList>
    </citation>
    <scope>NUCLEOTIDE SEQUENCE</scope>
    <source>
        <strain evidence="3">CGMCC 1.10685</strain>
    </source>
</reference>
<organism evidence="3 4">
    <name type="scientific">Pseudoduganella flava</name>
    <dbReference type="NCBI Taxonomy" id="871742"/>
    <lineage>
        <taxon>Bacteria</taxon>
        <taxon>Pseudomonadati</taxon>
        <taxon>Pseudomonadota</taxon>
        <taxon>Betaproteobacteria</taxon>
        <taxon>Burkholderiales</taxon>
        <taxon>Oxalobacteraceae</taxon>
        <taxon>Telluria group</taxon>
        <taxon>Pseudoduganella</taxon>
    </lineage>
</organism>